<evidence type="ECO:0000256" key="1">
    <source>
        <dbReference type="ARBA" id="ARBA00007074"/>
    </source>
</evidence>
<evidence type="ECO:0000256" key="4">
    <source>
        <dbReference type="ARBA" id="ARBA00022807"/>
    </source>
</evidence>
<evidence type="ECO:0000256" key="3">
    <source>
        <dbReference type="ARBA" id="ARBA00022801"/>
    </source>
</evidence>
<dbReference type="InterPro" id="IPR051202">
    <property type="entry name" value="Peptidase_C40"/>
</dbReference>
<dbReference type="EMBL" id="NBYO01000001">
    <property type="protein sequence ID" value="OXT01802.1"/>
    <property type="molecule type" value="Genomic_DNA"/>
</dbReference>
<dbReference type="Gene3D" id="3.90.1720.10">
    <property type="entry name" value="endopeptidase domain like (from Nostoc punctiforme)"/>
    <property type="match status" value="1"/>
</dbReference>
<dbReference type="Pfam" id="PF00877">
    <property type="entry name" value="NLPC_P60"/>
    <property type="match status" value="1"/>
</dbReference>
<dbReference type="GO" id="GO:0008234">
    <property type="term" value="F:cysteine-type peptidase activity"/>
    <property type="evidence" value="ECO:0007669"/>
    <property type="project" value="UniProtKB-KW"/>
</dbReference>
<name>A0A231V0V0_9HYPH</name>
<dbReference type="Proteomes" id="UP000215405">
    <property type="component" value="Unassembled WGS sequence"/>
</dbReference>
<protein>
    <submittedName>
        <fullName evidence="6">Peptidase P60</fullName>
    </submittedName>
</protein>
<dbReference type="InterPro" id="IPR038765">
    <property type="entry name" value="Papain-like_cys_pep_sf"/>
</dbReference>
<comment type="caution">
    <text evidence="6">The sequence shown here is derived from an EMBL/GenBank/DDBJ whole genome shotgun (WGS) entry which is preliminary data.</text>
</comment>
<dbReference type="SUPFAM" id="SSF54001">
    <property type="entry name" value="Cysteine proteinases"/>
    <property type="match status" value="1"/>
</dbReference>
<dbReference type="RefSeq" id="WP_094075771.1">
    <property type="nucleotide sequence ID" value="NZ_NBYO01000001.1"/>
</dbReference>
<proteinExistence type="inferred from homology"/>
<dbReference type="AlphaFoldDB" id="A0A231V0V0"/>
<dbReference type="InterPro" id="IPR000064">
    <property type="entry name" value="NLP_P60_dom"/>
</dbReference>
<sequence length="283" mass="31033">MNLDPRRNAFRDDLADARLEGQVTANRFVAGEEARCIDPVADLRAGRGHDTPIGSQLLLGEPVLVFERQGGWAWVQSARDGYVGYVGERALGPADPQPTHLVSAVRTFAYGQPELRSKPMRTLSLGSEVTVTDEVEQRGNRYFILSTGEAVFHRHLTPLGAPLADDYVAIAERLIETPYLWGGNSALGIDCSGLVQLALRLASRSAPRDSDMQAAEIGMELQQERLLRRGDLVFWKGHVGIMADEQTLLHASGYAMAVVKEPLTDAVERIGKAYGEVTGRRRV</sequence>
<keyword evidence="7" id="KW-1185">Reference proteome</keyword>
<keyword evidence="2" id="KW-0645">Protease</keyword>
<dbReference type="GO" id="GO:0006508">
    <property type="term" value="P:proteolysis"/>
    <property type="evidence" value="ECO:0007669"/>
    <property type="project" value="UniProtKB-KW"/>
</dbReference>
<evidence type="ECO:0000313" key="7">
    <source>
        <dbReference type="Proteomes" id="UP000215405"/>
    </source>
</evidence>
<evidence type="ECO:0000256" key="2">
    <source>
        <dbReference type="ARBA" id="ARBA00022670"/>
    </source>
</evidence>
<dbReference type="InterPro" id="IPR041382">
    <property type="entry name" value="SH3_16"/>
</dbReference>
<keyword evidence="4" id="KW-0788">Thiol protease</keyword>
<dbReference type="Gene3D" id="2.30.30.40">
    <property type="entry name" value="SH3 Domains"/>
    <property type="match status" value="1"/>
</dbReference>
<comment type="similarity">
    <text evidence="1">Belongs to the peptidase C40 family.</text>
</comment>
<evidence type="ECO:0000313" key="6">
    <source>
        <dbReference type="EMBL" id="OXT01802.1"/>
    </source>
</evidence>
<feature type="domain" description="NlpC/P60" evidence="5">
    <location>
        <begin position="161"/>
        <end position="283"/>
    </location>
</feature>
<accession>A0A231V0V0</accession>
<dbReference type="PANTHER" id="PTHR47053">
    <property type="entry name" value="MUREIN DD-ENDOPEPTIDASE MEPH-RELATED"/>
    <property type="match status" value="1"/>
</dbReference>
<gene>
    <name evidence="6" type="ORF">B7H23_02290</name>
</gene>
<keyword evidence="3" id="KW-0378">Hydrolase</keyword>
<reference evidence="7" key="1">
    <citation type="journal article" date="2017" name="Int. J. Syst. Evol. Microbiol.">
        <title>Notoacmeibacter marinus gen. nov., sp. nov., isolated from the gut of a limpet and proposal of Notoacmeibacteraceae fam. nov. in the order Rhizobiales of the class Alphaproteobacteria.</title>
        <authorList>
            <person name="Huang Z."/>
            <person name="Guo F."/>
            <person name="Lai Q."/>
        </authorList>
    </citation>
    <scope>NUCLEOTIDE SEQUENCE [LARGE SCALE GENOMIC DNA]</scope>
    <source>
        <strain evidence="7">XMTR2A4</strain>
    </source>
</reference>
<dbReference type="PROSITE" id="PS51935">
    <property type="entry name" value="NLPC_P60"/>
    <property type="match status" value="1"/>
</dbReference>
<dbReference type="PANTHER" id="PTHR47053:SF1">
    <property type="entry name" value="MUREIN DD-ENDOPEPTIDASE MEPH-RELATED"/>
    <property type="match status" value="1"/>
</dbReference>
<evidence type="ECO:0000259" key="5">
    <source>
        <dbReference type="PROSITE" id="PS51935"/>
    </source>
</evidence>
<organism evidence="6 7">
    <name type="scientific">Notoacmeibacter marinus</name>
    <dbReference type="NCBI Taxonomy" id="1876515"/>
    <lineage>
        <taxon>Bacteria</taxon>
        <taxon>Pseudomonadati</taxon>
        <taxon>Pseudomonadota</taxon>
        <taxon>Alphaproteobacteria</taxon>
        <taxon>Hyphomicrobiales</taxon>
        <taxon>Notoacmeibacteraceae</taxon>
        <taxon>Notoacmeibacter</taxon>
    </lineage>
</organism>
<dbReference type="Pfam" id="PF18348">
    <property type="entry name" value="SH3_16"/>
    <property type="match status" value="1"/>
</dbReference>